<accession>A0ABT2YN48</accession>
<evidence type="ECO:0000256" key="7">
    <source>
        <dbReference type="ARBA" id="ARBA00022764"/>
    </source>
</evidence>
<comment type="subunit">
    <text evidence="3 10">Monomer.</text>
</comment>
<keyword evidence="6 10" id="KW-0732">Signal</keyword>
<comment type="caution">
    <text evidence="11">The sequence shown here is derived from an EMBL/GenBank/DDBJ whole genome shotgun (WGS) entry which is preliminary data.</text>
</comment>
<feature type="chain" id="PRO_5044938950" description="Outer-membrane lipoprotein carrier protein" evidence="10">
    <location>
        <begin position="25"/>
        <end position="208"/>
    </location>
</feature>
<evidence type="ECO:0000256" key="8">
    <source>
        <dbReference type="ARBA" id="ARBA00022927"/>
    </source>
</evidence>
<evidence type="ECO:0000256" key="9">
    <source>
        <dbReference type="ARBA" id="ARBA00023186"/>
    </source>
</evidence>
<dbReference type="Pfam" id="PF03548">
    <property type="entry name" value="LolA"/>
    <property type="match status" value="1"/>
</dbReference>
<evidence type="ECO:0000256" key="1">
    <source>
        <dbReference type="ARBA" id="ARBA00004418"/>
    </source>
</evidence>
<keyword evidence="7 10" id="KW-0574">Periplasm</keyword>
<keyword evidence="11" id="KW-0449">Lipoprotein</keyword>
<evidence type="ECO:0000256" key="6">
    <source>
        <dbReference type="ARBA" id="ARBA00022729"/>
    </source>
</evidence>
<dbReference type="NCBIfam" id="TIGR00547">
    <property type="entry name" value="lolA"/>
    <property type="match status" value="1"/>
</dbReference>
<dbReference type="SUPFAM" id="SSF89392">
    <property type="entry name" value="Prokaryotic lipoproteins and lipoprotein localization factors"/>
    <property type="match status" value="1"/>
</dbReference>
<sequence precursor="true">MINKLLQQSVLFLVFILSLTNVHATEVSDSIEALLENNRNVEGEFRQVTYDEQGKELQVSEGVFLLAKPNQFVWDSISPFSQRIISNGQTVTIWDVDLEQATQRPVSGSVGNSPAALLSQPARDVLPNFDVSEISNGKYRLAPKDDQTLFQTLTLSFKKDLISAMSIVDSLGQTTVIEFKNVETHEGVAKANFTLELPEHVDVIIEGN</sequence>
<keyword evidence="9 10" id="KW-0143">Chaperone</keyword>
<evidence type="ECO:0000313" key="12">
    <source>
        <dbReference type="Proteomes" id="UP001209713"/>
    </source>
</evidence>
<dbReference type="RefSeq" id="WP_263528688.1">
    <property type="nucleotide sequence ID" value="NZ_JAOVZB010000001.1"/>
</dbReference>
<dbReference type="HAMAP" id="MF_00240">
    <property type="entry name" value="LolA"/>
    <property type="match status" value="1"/>
</dbReference>
<dbReference type="InterPro" id="IPR004564">
    <property type="entry name" value="OM_lipoprot_carrier_LolA-like"/>
</dbReference>
<protein>
    <recommendedName>
        <fullName evidence="4 10">Outer-membrane lipoprotein carrier protein</fullName>
    </recommendedName>
</protein>
<evidence type="ECO:0000256" key="5">
    <source>
        <dbReference type="ARBA" id="ARBA00022448"/>
    </source>
</evidence>
<reference evidence="11 12" key="1">
    <citation type="submission" date="2022-10" db="EMBL/GenBank/DDBJ databases">
        <title>Marinomonas transparenta sp. nov. and Marinomonas sargassi sp. nov., isolated from marine alga (Sargassum natans (L.) Gaillon).</title>
        <authorList>
            <person name="Wang Y."/>
        </authorList>
    </citation>
    <scope>NUCLEOTIDE SEQUENCE [LARGE SCALE GENOMIC DNA]</scope>
    <source>
        <strain evidence="11 12">C2222</strain>
    </source>
</reference>
<keyword evidence="8 10" id="KW-0653">Protein transport</keyword>
<evidence type="ECO:0000256" key="2">
    <source>
        <dbReference type="ARBA" id="ARBA00007615"/>
    </source>
</evidence>
<name>A0ABT2YN48_9GAMM</name>
<dbReference type="PANTHER" id="PTHR35869">
    <property type="entry name" value="OUTER-MEMBRANE LIPOPROTEIN CARRIER PROTEIN"/>
    <property type="match status" value="1"/>
</dbReference>
<keyword evidence="12" id="KW-1185">Reference proteome</keyword>
<dbReference type="Gene3D" id="2.50.20.10">
    <property type="entry name" value="Lipoprotein localisation LolA/LolB/LppX"/>
    <property type="match status" value="1"/>
</dbReference>
<comment type="function">
    <text evidence="10">Participates in the translocation of lipoproteins from the inner membrane to the outer membrane. Only forms a complex with a lipoprotein if the residue after the N-terminal Cys is not an aspartate (The Asp acts as a targeting signal to indicate that the lipoprotein should stay in the inner membrane).</text>
</comment>
<dbReference type="InterPro" id="IPR029046">
    <property type="entry name" value="LolA/LolB/LppX"/>
</dbReference>
<dbReference type="EMBL" id="JAOVZB010000001">
    <property type="protein sequence ID" value="MCV2401304.1"/>
    <property type="molecule type" value="Genomic_DNA"/>
</dbReference>
<keyword evidence="5 10" id="KW-0813">Transport</keyword>
<evidence type="ECO:0000256" key="4">
    <source>
        <dbReference type="ARBA" id="ARBA00014035"/>
    </source>
</evidence>
<evidence type="ECO:0000256" key="3">
    <source>
        <dbReference type="ARBA" id="ARBA00011245"/>
    </source>
</evidence>
<evidence type="ECO:0000313" key="11">
    <source>
        <dbReference type="EMBL" id="MCV2401304.1"/>
    </source>
</evidence>
<comment type="similarity">
    <text evidence="2 10">Belongs to the LolA family.</text>
</comment>
<gene>
    <name evidence="10 11" type="primary">lolA</name>
    <name evidence="11" type="ORF">OFY17_00280</name>
</gene>
<feature type="signal peptide" evidence="10">
    <location>
        <begin position="1"/>
        <end position="24"/>
    </location>
</feature>
<dbReference type="Proteomes" id="UP001209713">
    <property type="component" value="Unassembled WGS sequence"/>
</dbReference>
<dbReference type="InterPro" id="IPR018323">
    <property type="entry name" value="OM_lipoprot_carrier_LolA_Pbac"/>
</dbReference>
<evidence type="ECO:0000256" key="10">
    <source>
        <dbReference type="HAMAP-Rule" id="MF_00240"/>
    </source>
</evidence>
<organism evidence="11 12">
    <name type="scientific">Marinomonas sargassi</name>
    <dbReference type="NCBI Taxonomy" id="2984494"/>
    <lineage>
        <taxon>Bacteria</taxon>
        <taxon>Pseudomonadati</taxon>
        <taxon>Pseudomonadota</taxon>
        <taxon>Gammaproteobacteria</taxon>
        <taxon>Oceanospirillales</taxon>
        <taxon>Oceanospirillaceae</taxon>
        <taxon>Marinomonas</taxon>
    </lineage>
</organism>
<dbReference type="CDD" id="cd16325">
    <property type="entry name" value="LolA"/>
    <property type="match status" value="1"/>
</dbReference>
<proteinExistence type="inferred from homology"/>
<comment type="subcellular location">
    <subcellularLocation>
        <location evidence="1 10">Periplasm</location>
    </subcellularLocation>
</comment>
<dbReference type="PANTHER" id="PTHR35869:SF1">
    <property type="entry name" value="OUTER-MEMBRANE LIPOPROTEIN CARRIER PROTEIN"/>
    <property type="match status" value="1"/>
</dbReference>